<dbReference type="AlphaFoldDB" id="A0A1W1CEG1"/>
<dbReference type="EMBL" id="FPHC01000070">
    <property type="protein sequence ID" value="SFV64250.1"/>
    <property type="molecule type" value="Genomic_DNA"/>
</dbReference>
<dbReference type="SUPFAM" id="SSF52540">
    <property type="entry name" value="P-loop containing nucleoside triphosphate hydrolases"/>
    <property type="match status" value="1"/>
</dbReference>
<dbReference type="PANTHER" id="PTHR43581">
    <property type="entry name" value="ATP/GTP PHOSPHATASE"/>
    <property type="match status" value="1"/>
</dbReference>
<dbReference type="PANTHER" id="PTHR43581:SF2">
    <property type="entry name" value="EXCINUCLEASE ATPASE SUBUNIT"/>
    <property type="match status" value="1"/>
</dbReference>
<gene>
    <name evidence="2" type="ORF">MNB_SV-6-1505</name>
</gene>
<protein>
    <submittedName>
        <fullName evidence="2">ABC transporter ATP-binding protein</fullName>
    </submittedName>
</protein>
<dbReference type="Pfam" id="PF13175">
    <property type="entry name" value="AAA_15"/>
    <property type="match status" value="1"/>
</dbReference>
<keyword evidence="2" id="KW-0067">ATP-binding</keyword>
<accession>A0A1W1CEG1</accession>
<sequence>MELQLKNIGMIKEASVKIDGLTVIAGENDTGKSTVGKALFLYLHTMTSNENANSLARNVFGYGLSPSDNPEIGIDNEDENCQVLFVETPLVWNFTDFFRDIAQVESQMGIELDYPYLMKDLNFKLHIKSASNGLDIKERVTSLMGGEFKKDEIGRYYFDKQGQRIELVNTATGIKYFGIFQILSENNYLNENSILVLDEPEVHLHPKWQLEMAKIIVALVKNGVKIVVNSHSPYMIEALELYSKKEEINSNFYLAEKENDYAIISDVTDNLEPIYSKLAKPIQDLEDESLENFKW</sequence>
<organism evidence="2">
    <name type="scientific">hydrothermal vent metagenome</name>
    <dbReference type="NCBI Taxonomy" id="652676"/>
    <lineage>
        <taxon>unclassified sequences</taxon>
        <taxon>metagenomes</taxon>
        <taxon>ecological metagenomes</taxon>
    </lineage>
</organism>
<keyword evidence="2" id="KW-0547">Nucleotide-binding</keyword>
<evidence type="ECO:0000313" key="2">
    <source>
        <dbReference type="EMBL" id="SFV64250.1"/>
    </source>
</evidence>
<dbReference type="InterPro" id="IPR027417">
    <property type="entry name" value="P-loop_NTPase"/>
</dbReference>
<dbReference type="GO" id="GO:0005524">
    <property type="term" value="F:ATP binding"/>
    <property type="evidence" value="ECO:0007669"/>
    <property type="project" value="UniProtKB-KW"/>
</dbReference>
<dbReference type="InterPro" id="IPR041685">
    <property type="entry name" value="AAA_GajA/Old/RecF-like"/>
</dbReference>
<dbReference type="Gene3D" id="3.40.50.300">
    <property type="entry name" value="P-loop containing nucleotide triphosphate hydrolases"/>
    <property type="match status" value="2"/>
</dbReference>
<dbReference type="InterPro" id="IPR051396">
    <property type="entry name" value="Bact_Antivir_Def_Nuclease"/>
</dbReference>
<reference evidence="2" key="1">
    <citation type="submission" date="2016-10" db="EMBL/GenBank/DDBJ databases">
        <authorList>
            <person name="de Groot N.N."/>
        </authorList>
    </citation>
    <scope>NUCLEOTIDE SEQUENCE</scope>
</reference>
<evidence type="ECO:0000259" key="1">
    <source>
        <dbReference type="Pfam" id="PF13175"/>
    </source>
</evidence>
<dbReference type="CDD" id="cd00267">
    <property type="entry name" value="ABC_ATPase"/>
    <property type="match status" value="1"/>
</dbReference>
<feature type="domain" description="Endonuclease GajA/Old nuclease/RecF-like AAA" evidence="1">
    <location>
        <begin position="145"/>
        <end position="236"/>
    </location>
</feature>
<name>A0A1W1CEG1_9ZZZZ</name>
<proteinExistence type="predicted"/>